<evidence type="ECO:0000313" key="4">
    <source>
        <dbReference type="Proteomes" id="UP000255102"/>
    </source>
</evidence>
<evidence type="ECO:0008006" key="5">
    <source>
        <dbReference type="Google" id="ProtNLM"/>
    </source>
</evidence>
<protein>
    <recommendedName>
        <fullName evidence="5">DUF4411 domain-containing protein</fullName>
    </recommendedName>
</protein>
<gene>
    <name evidence="1" type="ORF">MOVS_10160</name>
    <name evidence="2" type="ORF">NCTC11227_02115</name>
</gene>
<evidence type="ECO:0000313" key="3">
    <source>
        <dbReference type="Proteomes" id="UP000076765"/>
    </source>
</evidence>
<organism evidence="2 4">
    <name type="scientific">Moraxella ovis</name>
    <dbReference type="NCBI Taxonomy" id="29433"/>
    <lineage>
        <taxon>Bacteria</taxon>
        <taxon>Pseudomonadati</taxon>
        <taxon>Pseudomonadota</taxon>
        <taxon>Gammaproteobacteria</taxon>
        <taxon>Moraxellales</taxon>
        <taxon>Moraxellaceae</taxon>
        <taxon>Moraxella</taxon>
    </lineage>
</organism>
<dbReference type="InterPro" id="IPR029060">
    <property type="entry name" value="PIN-like_dom_sf"/>
</dbReference>
<dbReference type="STRING" id="29433.MOVS_10160"/>
<dbReference type="Proteomes" id="UP000076765">
    <property type="component" value="Chromosome"/>
</dbReference>
<accession>A0A378PNY8</accession>
<evidence type="ECO:0000313" key="2">
    <source>
        <dbReference type="EMBL" id="STY88086.1"/>
    </source>
</evidence>
<dbReference type="Proteomes" id="UP000255102">
    <property type="component" value="Unassembled WGS sequence"/>
</dbReference>
<dbReference type="AlphaFoldDB" id="A0A378PNY8"/>
<reference evidence="2 4" key="2">
    <citation type="submission" date="2018-06" db="EMBL/GenBank/DDBJ databases">
        <authorList>
            <consortium name="Pathogen Informatics"/>
            <person name="Doyle S."/>
        </authorList>
    </citation>
    <scope>NUCLEOTIDE SEQUENCE [LARGE SCALE GENOMIC DNA]</scope>
    <source>
        <strain evidence="2 4">NCTC11227</strain>
    </source>
</reference>
<proteinExistence type="predicted"/>
<sequence length="168" mass="19919">MKKYILDSNIYINFYDRYYRFGIFPSFWYKFKEIMNGSIVLPKVVLEENVQDDNFRQWIKDNYNGNILNHKDYAECWAEVINHLANHACYNDKVLTSDKSWAHENIADGWLIAIAKKENLVIVTDELRNYNLNKNYPAKSAKIPDIADDFGVRCINMNEFFEEIDLVI</sequence>
<keyword evidence="3" id="KW-1185">Reference proteome</keyword>
<dbReference type="RefSeq" id="WP_063514823.1">
    <property type="nucleotide sequence ID" value="NZ_CP011158.1"/>
</dbReference>
<reference evidence="1 3" key="1">
    <citation type="submission" date="2015-04" db="EMBL/GenBank/DDBJ databases">
        <authorList>
            <person name="Calcutt M.J."/>
            <person name="Foecking M.F."/>
        </authorList>
    </citation>
    <scope>NUCLEOTIDE SEQUENCE [LARGE SCALE GENOMIC DNA]</scope>
    <source>
        <strain evidence="1 3">199/55</strain>
    </source>
</reference>
<evidence type="ECO:0000313" key="1">
    <source>
        <dbReference type="EMBL" id="ANB92272.1"/>
    </source>
</evidence>
<dbReference type="EMBL" id="UGPW01000001">
    <property type="protein sequence ID" value="STY88086.1"/>
    <property type="molecule type" value="Genomic_DNA"/>
</dbReference>
<name>A0A378PNY8_9GAMM</name>
<dbReference type="KEGG" id="moi:MOVS_10160"/>
<dbReference type="InterPro" id="IPR016541">
    <property type="entry name" value="UCP008505"/>
</dbReference>
<dbReference type="EMBL" id="CP011158">
    <property type="protein sequence ID" value="ANB92272.1"/>
    <property type="molecule type" value="Genomic_DNA"/>
</dbReference>
<dbReference type="SUPFAM" id="SSF88723">
    <property type="entry name" value="PIN domain-like"/>
    <property type="match status" value="1"/>
</dbReference>
<dbReference type="Pfam" id="PF14367">
    <property type="entry name" value="DUF4411"/>
    <property type="match status" value="1"/>
</dbReference>
<dbReference type="PIRSF" id="PIRSF008505">
    <property type="entry name" value="UCP008505"/>
    <property type="match status" value="1"/>
</dbReference>